<feature type="transmembrane region" description="Helical" evidence="6">
    <location>
        <begin position="350"/>
        <end position="369"/>
    </location>
</feature>
<dbReference type="PANTHER" id="PTHR43124">
    <property type="entry name" value="PURINE EFFLUX PUMP PBUE"/>
    <property type="match status" value="1"/>
</dbReference>
<dbReference type="RefSeq" id="WP_089807266.1">
    <property type="nucleotide sequence ID" value="NZ_FOYT01000002.1"/>
</dbReference>
<dbReference type="InterPro" id="IPR005829">
    <property type="entry name" value="Sugar_transporter_CS"/>
</dbReference>
<name>A0A1I6HGG6_9EURY</name>
<evidence type="ECO:0000256" key="6">
    <source>
        <dbReference type="SAM" id="Phobius"/>
    </source>
</evidence>
<dbReference type="AlphaFoldDB" id="A0A1I6HGG6"/>
<keyword evidence="9" id="KW-1185">Reference proteome</keyword>
<feature type="transmembrane region" description="Helical" evidence="6">
    <location>
        <begin position="60"/>
        <end position="80"/>
    </location>
</feature>
<feature type="transmembrane region" description="Helical" evidence="6">
    <location>
        <begin position="375"/>
        <end position="398"/>
    </location>
</feature>
<dbReference type="InterPro" id="IPR001958">
    <property type="entry name" value="Tet-R_TetA/multi-R_MdtG-like"/>
</dbReference>
<dbReference type="PRINTS" id="PR01035">
    <property type="entry name" value="TCRTETA"/>
</dbReference>
<gene>
    <name evidence="8" type="ORF">SAMN04487947_2041</name>
</gene>
<keyword evidence="4 6" id="KW-1133">Transmembrane helix</keyword>
<reference evidence="9" key="1">
    <citation type="submission" date="2016-10" db="EMBL/GenBank/DDBJ databases">
        <authorList>
            <person name="Varghese N."/>
            <person name="Submissions S."/>
        </authorList>
    </citation>
    <scope>NUCLEOTIDE SEQUENCE [LARGE SCALE GENOMIC DNA]</scope>
    <source>
        <strain evidence="9">CGMCC 1.7736</strain>
    </source>
</reference>
<feature type="transmembrane region" description="Helical" evidence="6">
    <location>
        <begin position="246"/>
        <end position="268"/>
    </location>
</feature>
<dbReference type="GO" id="GO:0005886">
    <property type="term" value="C:plasma membrane"/>
    <property type="evidence" value="ECO:0007669"/>
    <property type="project" value="UniProtKB-SubCell"/>
</dbReference>
<feature type="transmembrane region" description="Helical" evidence="6">
    <location>
        <begin position="314"/>
        <end position="338"/>
    </location>
</feature>
<dbReference type="Proteomes" id="UP000198531">
    <property type="component" value="Unassembled WGS sequence"/>
</dbReference>
<feature type="transmembrane region" description="Helical" evidence="6">
    <location>
        <begin position="147"/>
        <end position="172"/>
    </location>
</feature>
<proteinExistence type="predicted"/>
<protein>
    <submittedName>
        <fullName evidence="8">Predicted arabinose efflux permease, MFS family</fullName>
    </submittedName>
</protein>
<comment type="subcellular location">
    <subcellularLocation>
        <location evidence="1">Cell membrane</location>
        <topology evidence="1">Multi-pass membrane protein</topology>
    </subcellularLocation>
</comment>
<evidence type="ECO:0000313" key="9">
    <source>
        <dbReference type="Proteomes" id="UP000198531"/>
    </source>
</evidence>
<accession>A0A1I6HGG6</accession>
<feature type="transmembrane region" description="Helical" evidence="6">
    <location>
        <begin position="216"/>
        <end position="240"/>
    </location>
</feature>
<evidence type="ECO:0000313" key="8">
    <source>
        <dbReference type="EMBL" id="SFR53521.1"/>
    </source>
</evidence>
<dbReference type="PANTHER" id="PTHR43124:SF3">
    <property type="entry name" value="CHLORAMPHENICOL EFFLUX PUMP RV0191"/>
    <property type="match status" value="1"/>
</dbReference>
<dbReference type="STRING" id="553469.SAMN04487947_2041"/>
<evidence type="ECO:0000256" key="2">
    <source>
        <dbReference type="ARBA" id="ARBA00022475"/>
    </source>
</evidence>
<dbReference type="GO" id="GO:0022857">
    <property type="term" value="F:transmembrane transporter activity"/>
    <property type="evidence" value="ECO:0007669"/>
    <property type="project" value="InterPro"/>
</dbReference>
<dbReference type="SUPFAM" id="SSF103473">
    <property type="entry name" value="MFS general substrate transporter"/>
    <property type="match status" value="1"/>
</dbReference>
<evidence type="ECO:0000256" key="1">
    <source>
        <dbReference type="ARBA" id="ARBA00004651"/>
    </source>
</evidence>
<feature type="transmembrane region" description="Helical" evidence="6">
    <location>
        <begin position="117"/>
        <end position="135"/>
    </location>
</feature>
<keyword evidence="2" id="KW-1003">Cell membrane</keyword>
<feature type="transmembrane region" description="Helical" evidence="6">
    <location>
        <begin position="289"/>
        <end position="308"/>
    </location>
</feature>
<keyword evidence="3 6" id="KW-0812">Transmembrane</keyword>
<evidence type="ECO:0000256" key="5">
    <source>
        <dbReference type="ARBA" id="ARBA00023136"/>
    </source>
</evidence>
<dbReference type="InterPro" id="IPR050189">
    <property type="entry name" value="MFS_Efflux_Transporters"/>
</dbReference>
<dbReference type="EMBL" id="FOYT01000002">
    <property type="protein sequence ID" value="SFR53521.1"/>
    <property type="molecule type" value="Genomic_DNA"/>
</dbReference>
<sequence length="400" mass="40355">MGATETSTDAERSGGVPWRSPVLLAVLAATLMTPMDVPLISSALPEIKSVFGVSDARAGLFVTLYALPGILLAPVIGALADRIGRRYVLAGTLAVFGLAGTAIAFTSDFAVALGLRVLQGFAAGSVLSALAMTVVGDRYTGRRHDSVMGVTSAMLSLGTAAYPVVGGYLAVFAWNAPFLMYALTLPVAGLVLVALDEPASPPGDDDRGYVREAIRLVPACRAAALYGVMFASFTLLFGGLYTALPFYLSTAFGFAPTTVGLVTSAVLLTTAVVSTQNGRLAARASTTTLLTAGFAAYAVGFLGVALAATPPSLVGALLVFGVGSGLVTPTLFAGLSALAPDHVRGGVMSLQTTTIGISQAIGPALFTLLGGAIGYQGTLLCGSVGAALGAAVLGVLWLDS</sequence>
<dbReference type="InterPro" id="IPR020846">
    <property type="entry name" value="MFS_dom"/>
</dbReference>
<feature type="domain" description="Major facilitator superfamily (MFS) profile" evidence="7">
    <location>
        <begin position="22"/>
        <end position="400"/>
    </location>
</feature>
<organism evidence="8 9">
    <name type="scientific">Halogeometricum rufum</name>
    <dbReference type="NCBI Taxonomy" id="553469"/>
    <lineage>
        <taxon>Archaea</taxon>
        <taxon>Methanobacteriati</taxon>
        <taxon>Methanobacteriota</taxon>
        <taxon>Stenosarchaea group</taxon>
        <taxon>Halobacteria</taxon>
        <taxon>Halobacteriales</taxon>
        <taxon>Haloferacaceae</taxon>
        <taxon>Halogeometricum</taxon>
    </lineage>
</organism>
<feature type="transmembrane region" description="Helical" evidence="6">
    <location>
        <begin position="21"/>
        <end position="40"/>
    </location>
</feature>
<dbReference type="PROSITE" id="PS50850">
    <property type="entry name" value="MFS"/>
    <property type="match status" value="1"/>
</dbReference>
<dbReference type="Gene3D" id="1.20.1250.20">
    <property type="entry name" value="MFS general substrate transporter like domains"/>
    <property type="match status" value="1"/>
</dbReference>
<dbReference type="PROSITE" id="PS00216">
    <property type="entry name" value="SUGAR_TRANSPORT_1"/>
    <property type="match status" value="1"/>
</dbReference>
<keyword evidence="5 6" id="KW-0472">Membrane</keyword>
<dbReference type="Pfam" id="PF07690">
    <property type="entry name" value="MFS_1"/>
    <property type="match status" value="1"/>
</dbReference>
<feature type="transmembrane region" description="Helical" evidence="6">
    <location>
        <begin position="87"/>
        <end position="105"/>
    </location>
</feature>
<dbReference type="OrthoDB" id="117970at2157"/>
<dbReference type="InterPro" id="IPR036259">
    <property type="entry name" value="MFS_trans_sf"/>
</dbReference>
<evidence type="ECO:0000256" key="4">
    <source>
        <dbReference type="ARBA" id="ARBA00022989"/>
    </source>
</evidence>
<dbReference type="InterPro" id="IPR011701">
    <property type="entry name" value="MFS"/>
</dbReference>
<evidence type="ECO:0000259" key="7">
    <source>
        <dbReference type="PROSITE" id="PS50850"/>
    </source>
</evidence>
<evidence type="ECO:0000256" key="3">
    <source>
        <dbReference type="ARBA" id="ARBA00022692"/>
    </source>
</evidence>